<evidence type="ECO:0000313" key="1">
    <source>
        <dbReference type="EMBL" id="SVE61598.1"/>
    </source>
</evidence>
<protein>
    <submittedName>
        <fullName evidence="1">Uncharacterized protein</fullName>
    </submittedName>
</protein>
<feature type="non-terminal residue" evidence="1">
    <location>
        <position position="42"/>
    </location>
</feature>
<organism evidence="1">
    <name type="scientific">marine metagenome</name>
    <dbReference type="NCBI Taxonomy" id="408172"/>
    <lineage>
        <taxon>unclassified sequences</taxon>
        <taxon>metagenomes</taxon>
        <taxon>ecological metagenomes</taxon>
    </lineage>
</organism>
<accession>A0A383EZP4</accession>
<gene>
    <name evidence="1" type="ORF">METZ01_LOCUS514452</name>
</gene>
<feature type="non-terminal residue" evidence="1">
    <location>
        <position position="1"/>
    </location>
</feature>
<dbReference type="AlphaFoldDB" id="A0A383EZP4"/>
<reference evidence="1" key="1">
    <citation type="submission" date="2018-05" db="EMBL/GenBank/DDBJ databases">
        <authorList>
            <person name="Lanie J.A."/>
            <person name="Ng W.-L."/>
            <person name="Kazmierczak K.M."/>
            <person name="Andrzejewski T.M."/>
            <person name="Davidsen T.M."/>
            <person name="Wayne K.J."/>
            <person name="Tettelin H."/>
            <person name="Glass J.I."/>
            <person name="Rusch D."/>
            <person name="Podicherti R."/>
            <person name="Tsui H.-C.T."/>
            <person name="Winkler M.E."/>
        </authorList>
    </citation>
    <scope>NUCLEOTIDE SEQUENCE</scope>
</reference>
<name>A0A383EZP4_9ZZZZ</name>
<sequence>ENTAQQNGDAVHGKIVSHPIDRGKAVKGAGNVLYRPPMCCPN</sequence>
<proteinExistence type="predicted"/>
<dbReference type="EMBL" id="UINC01229759">
    <property type="protein sequence ID" value="SVE61598.1"/>
    <property type="molecule type" value="Genomic_DNA"/>
</dbReference>